<dbReference type="STRING" id="519424.AZF04_04645"/>
<dbReference type="Proteomes" id="UP000075806">
    <property type="component" value="Unassembled WGS sequence"/>
</dbReference>
<dbReference type="Pfam" id="PF06207">
    <property type="entry name" value="DUF1002"/>
    <property type="match status" value="1"/>
</dbReference>
<dbReference type="EMBL" id="LTAO01000012">
    <property type="protein sequence ID" value="KYG32460.1"/>
    <property type="molecule type" value="Genomic_DNA"/>
</dbReference>
<evidence type="ECO:0000256" key="1">
    <source>
        <dbReference type="SAM" id="SignalP"/>
    </source>
</evidence>
<organism evidence="2 3">
    <name type="scientific">Alkalihalobacillus trypoxylicola</name>
    <dbReference type="NCBI Taxonomy" id="519424"/>
    <lineage>
        <taxon>Bacteria</taxon>
        <taxon>Bacillati</taxon>
        <taxon>Bacillota</taxon>
        <taxon>Bacilli</taxon>
        <taxon>Bacillales</taxon>
        <taxon>Bacillaceae</taxon>
        <taxon>Alkalihalobacillus</taxon>
    </lineage>
</organism>
<dbReference type="AlphaFoldDB" id="A0A162EFN3"/>
<name>A0A162EFN3_9BACI</name>
<proteinExistence type="predicted"/>
<evidence type="ECO:0000313" key="2">
    <source>
        <dbReference type="EMBL" id="KYG32460.1"/>
    </source>
</evidence>
<comment type="caution">
    <text evidence="2">The sequence shown here is derived from an EMBL/GenBank/DDBJ whole genome shotgun (WGS) entry which is preliminary data.</text>
</comment>
<reference evidence="2" key="1">
    <citation type="submission" date="2016-02" db="EMBL/GenBank/DDBJ databases">
        <title>Genome sequence of Bacillus trypoxylicola KCTC 13244(T).</title>
        <authorList>
            <person name="Jeong H."/>
            <person name="Park S.-H."/>
            <person name="Choi S.-K."/>
        </authorList>
    </citation>
    <scope>NUCLEOTIDE SEQUENCE [LARGE SCALE GENOMIC DNA]</scope>
    <source>
        <strain evidence="2">KCTC 13244</strain>
    </source>
</reference>
<dbReference type="InterPro" id="IPR009343">
    <property type="entry name" value="DUF1002"/>
</dbReference>
<accession>A0A162EFN3</accession>
<dbReference type="OrthoDB" id="9810153at2"/>
<protein>
    <recommendedName>
        <fullName evidence="4">DUF1002 domain-containing protein</fullName>
    </recommendedName>
</protein>
<evidence type="ECO:0000313" key="3">
    <source>
        <dbReference type="Proteomes" id="UP000075806"/>
    </source>
</evidence>
<feature type="chain" id="PRO_5007833894" description="DUF1002 domain-containing protein" evidence="1">
    <location>
        <begin position="26"/>
        <end position="292"/>
    </location>
</feature>
<keyword evidence="3" id="KW-1185">Reference proteome</keyword>
<evidence type="ECO:0008006" key="4">
    <source>
        <dbReference type="Google" id="ProtNLM"/>
    </source>
</evidence>
<gene>
    <name evidence="2" type="ORF">AZF04_04645</name>
</gene>
<feature type="signal peptide" evidence="1">
    <location>
        <begin position="1"/>
        <end position="25"/>
    </location>
</feature>
<sequence length="292" mass="32319">MIKRAKSIFLSLLILTLLLPSVALADAIEGEVIVTLGEDLTSEQKQTVLDDMGVKESEVEIIYVSNQEEHQYLGEYVNAQTIGTRAISSSKITLAGSGDGIVVDTNNIYWVSEGMYANALITAGVEDAEVYVTAPFSVSGTGALTGLIKAYEEVTEQEIPEEQKQIANEEIVKTSELGESIGVDEATELMNQIKEEIANNPVESEDDLRELIRRLAEQLGVTLTDQELDGLVSLFMRMQNLDINWENVKDQISKVRENLDDILSSEETRNFIDRVLGFFSSIIDSIRGWFSS</sequence>
<keyword evidence="1" id="KW-0732">Signal</keyword>